<accession>Q2R4T6</accession>
<reference evidence="2" key="1">
    <citation type="journal article" date="2005" name="BMC Biol.">
        <title>The sequence of rice chromosomes 11 and 12, rich in disease resistance genes and recent gene duplications.</title>
        <authorList>
            <consortium name="The rice chromosomes 11 and 12 sequencing consortia"/>
        </authorList>
    </citation>
    <scope>NUCLEOTIDE SEQUENCE [LARGE SCALE GENOMIC DNA]</scope>
</reference>
<sequence length="201" mass="23004">MTLEDRELLDCIMENTSFVCCETVLEIEDTHEEPPMAKSENTTSTSHDSTVESSPEPREPKVEIQPSEFPFQFEGDLFEDYGSPSNYSCQKSAPVLRSSPMPLKEILFKEMQQELTTIMRDEWLREVELSSEVIRINTPSLTITCLMREAMVQTLYNPTIGANIMSTIFALNCLGDEPLAPIEKTLSDPIWSYHRRLWDSL</sequence>
<protein>
    <submittedName>
        <fullName evidence="2">Uncharacterized protein</fullName>
    </submittedName>
</protein>
<gene>
    <name evidence="2" type="ordered locus">LOC_Os11g27360</name>
</gene>
<name>Q2R4T6_ORYSJ</name>
<evidence type="ECO:0000256" key="1">
    <source>
        <dbReference type="SAM" id="MobiDB-lite"/>
    </source>
</evidence>
<dbReference type="EMBL" id="DP000010">
    <property type="protein sequence ID" value="ABA93457.1"/>
    <property type="molecule type" value="Genomic_DNA"/>
</dbReference>
<evidence type="ECO:0000313" key="2">
    <source>
        <dbReference type="EMBL" id="ABA93457.1"/>
    </source>
</evidence>
<proteinExistence type="predicted"/>
<reference evidence="2" key="2">
    <citation type="submission" date="2005-04" db="EMBL/GenBank/DDBJ databases">
        <authorList>
            <person name="Buell C.R."/>
            <person name="Wing R.A."/>
            <person name="McCombie W.A."/>
            <person name="Ouyang S."/>
        </authorList>
    </citation>
    <scope>NUCLEOTIDE SEQUENCE</scope>
</reference>
<dbReference type="AlphaFoldDB" id="Q2R4T6"/>
<feature type="region of interest" description="Disordered" evidence="1">
    <location>
        <begin position="30"/>
        <end position="65"/>
    </location>
</feature>
<organism evidence="2">
    <name type="scientific">Oryza sativa subsp. japonica</name>
    <name type="common">Rice</name>
    <dbReference type="NCBI Taxonomy" id="39947"/>
    <lineage>
        <taxon>Eukaryota</taxon>
        <taxon>Viridiplantae</taxon>
        <taxon>Streptophyta</taxon>
        <taxon>Embryophyta</taxon>
        <taxon>Tracheophyta</taxon>
        <taxon>Spermatophyta</taxon>
        <taxon>Magnoliopsida</taxon>
        <taxon>Liliopsida</taxon>
        <taxon>Poales</taxon>
        <taxon>Poaceae</taxon>
        <taxon>BOP clade</taxon>
        <taxon>Oryzoideae</taxon>
        <taxon>Oryzeae</taxon>
        <taxon>Oryzinae</taxon>
        <taxon>Oryza</taxon>
        <taxon>Oryza sativa</taxon>
    </lineage>
</organism>
<feature type="compositionally biased region" description="Polar residues" evidence="1">
    <location>
        <begin position="39"/>
        <end position="53"/>
    </location>
</feature>
<reference evidence="2" key="3">
    <citation type="submission" date="2006-01" db="EMBL/GenBank/DDBJ databases">
        <authorList>
            <person name="Buell R."/>
        </authorList>
    </citation>
    <scope>NUCLEOTIDE SEQUENCE</scope>
</reference>